<evidence type="ECO:0000313" key="1">
    <source>
        <dbReference type="EMBL" id="WEK56093.1"/>
    </source>
</evidence>
<organism evidence="1 2">
    <name type="scientific">Candidatus Cohnella colombiensis</name>
    <dbReference type="NCBI Taxonomy" id="3121368"/>
    <lineage>
        <taxon>Bacteria</taxon>
        <taxon>Bacillati</taxon>
        <taxon>Bacillota</taxon>
        <taxon>Bacilli</taxon>
        <taxon>Bacillales</taxon>
        <taxon>Paenibacillaceae</taxon>
        <taxon>Cohnella</taxon>
    </lineage>
</organism>
<gene>
    <name evidence="1" type="ORF">P0Y55_08610</name>
</gene>
<dbReference type="SUPFAM" id="SSF54593">
    <property type="entry name" value="Glyoxalase/Bleomycin resistance protein/Dihydroxybiphenyl dioxygenase"/>
    <property type="match status" value="1"/>
</dbReference>
<proteinExistence type="predicted"/>
<protein>
    <submittedName>
        <fullName evidence="1">Glyoxalase</fullName>
    </submittedName>
</protein>
<reference evidence="1" key="1">
    <citation type="submission" date="2023-03" db="EMBL/GenBank/DDBJ databases">
        <title>Andean soil-derived lignocellulolytic bacterial consortium as a source of novel taxa and putative plastic-active enzymes.</title>
        <authorList>
            <person name="Diaz-Garcia L."/>
            <person name="Chuvochina M."/>
            <person name="Feuerriegel G."/>
            <person name="Bunk B."/>
            <person name="Sproer C."/>
            <person name="Streit W.R."/>
            <person name="Rodriguez L.M."/>
            <person name="Overmann J."/>
            <person name="Jimenez D.J."/>
        </authorList>
    </citation>
    <scope>NUCLEOTIDE SEQUENCE</scope>
    <source>
        <strain evidence="1">MAG 2441</strain>
    </source>
</reference>
<accession>A0AA95JC20</accession>
<dbReference type="AlphaFoldDB" id="A0AA95JC20"/>
<dbReference type="Proteomes" id="UP001178662">
    <property type="component" value="Chromosome"/>
</dbReference>
<dbReference type="InterPro" id="IPR029068">
    <property type="entry name" value="Glyas_Bleomycin-R_OHBP_Dase"/>
</dbReference>
<dbReference type="EMBL" id="CP119317">
    <property type="protein sequence ID" value="WEK56093.1"/>
    <property type="molecule type" value="Genomic_DNA"/>
</dbReference>
<sequence>MRQGLSHCLQIFPTPDINKTSEYYKYIGFRADYYLESIEPHVCLYRDAIEIVLTKSIKENFIPNRILHGYGYDAYFISNEQRELENELKNLGINIVRPLSKTDYNNKEFVFEDIDGRWIAVGNKEQ</sequence>
<dbReference type="Gene3D" id="3.10.180.10">
    <property type="entry name" value="2,3-Dihydroxybiphenyl 1,2-Dioxygenase, domain 1"/>
    <property type="match status" value="1"/>
</dbReference>
<name>A0AA95JC20_9BACL</name>
<evidence type="ECO:0000313" key="2">
    <source>
        <dbReference type="Proteomes" id="UP001178662"/>
    </source>
</evidence>
<keyword evidence="2" id="KW-1185">Reference proteome</keyword>